<dbReference type="PANTHER" id="PTHR46796">
    <property type="entry name" value="HTH-TYPE TRANSCRIPTIONAL ACTIVATOR RHAS-RELATED"/>
    <property type="match status" value="1"/>
</dbReference>
<dbReference type="EMBL" id="PGGW01000008">
    <property type="protein sequence ID" value="PJF01875.1"/>
    <property type="molecule type" value="Genomic_DNA"/>
</dbReference>
<dbReference type="Proteomes" id="UP000230407">
    <property type="component" value="Unassembled WGS sequence"/>
</dbReference>
<feature type="domain" description="HTH araC/xylS-type" evidence="5">
    <location>
        <begin position="163"/>
        <end position="260"/>
    </location>
</feature>
<name>A0A2M8MCC1_9ACTN</name>
<evidence type="ECO:0000256" key="2">
    <source>
        <dbReference type="ARBA" id="ARBA00023125"/>
    </source>
</evidence>
<sequence length="281" mass="31167">MAEIHAWRPSVAGVAEVFHARFTDHAYPMHVHGTWTLLIVDDGVVRYDLDRHEHGAPGDIVTLLPPHVPHNGTAATAHGFRKRVVYLDGDRLDERLIGTAVDRPELRDPLLRRRVHGLHTALTLPGEELEAESRLVLICERLEGHLRRTAGAVPDRRDAGLAHRLRDLLDARVTAGLTLAEAARLLHAHPSHLVRAFGREYGMPPHRYLTTRRVDLARGLLLAGLPVPEAAVAAGFCDQSHLTRHFRRVVGVGPGRYARRGRPEPAGGPAQSRRLMSPRAR</sequence>
<keyword evidence="3" id="KW-0804">Transcription</keyword>
<comment type="caution">
    <text evidence="7">The sequence shown here is derived from an EMBL/GenBank/DDBJ whole genome shotgun (WGS) entry which is preliminary data.</text>
</comment>
<evidence type="ECO:0000313" key="7">
    <source>
        <dbReference type="EMBL" id="PJF01875.1"/>
    </source>
</evidence>
<gene>
    <name evidence="7" type="ORF">CUT44_02065</name>
    <name evidence="6" type="ORF">CUT44_10325</name>
</gene>
<evidence type="ECO:0000256" key="1">
    <source>
        <dbReference type="ARBA" id="ARBA00023015"/>
    </source>
</evidence>
<dbReference type="RefSeq" id="WP_100200337.1">
    <property type="nucleotide sequence ID" value="NZ_PGGW01000008.1"/>
</dbReference>
<keyword evidence="1" id="KW-0805">Transcription regulation</keyword>
<organism evidence="7 8">
    <name type="scientific">Streptomyces carminius</name>
    <dbReference type="NCBI Taxonomy" id="2665496"/>
    <lineage>
        <taxon>Bacteria</taxon>
        <taxon>Bacillati</taxon>
        <taxon>Actinomycetota</taxon>
        <taxon>Actinomycetes</taxon>
        <taxon>Kitasatosporales</taxon>
        <taxon>Streptomycetaceae</taxon>
        <taxon>Streptomyces</taxon>
    </lineage>
</organism>
<dbReference type="InterPro" id="IPR037923">
    <property type="entry name" value="HTH-like"/>
</dbReference>
<dbReference type="InterPro" id="IPR018060">
    <property type="entry name" value="HTH_AraC"/>
</dbReference>
<evidence type="ECO:0000313" key="8">
    <source>
        <dbReference type="Proteomes" id="UP000230407"/>
    </source>
</evidence>
<keyword evidence="8" id="KW-1185">Reference proteome</keyword>
<evidence type="ECO:0000313" key="6">
    <source>
        <dbReference type="EMBL" id="PJE98049.1"/>
    </source>
</evidence>
<dbReference type="SMART" id="SM00342">
    <property type="entry name" value="HTH_ARAC"/>
    <property type="match status" value="1"/>
</dbReference>
<dbReference type="GO" id="GO:0043565">
    <property type="term" value="F:sequence-specific DNA binding"/>
    <property type="evidence" value="ECO:0007669"/>
    <property type="project" value="InterPro"/>
</dbReference>
<proteinExistence type="predicted"/>
<dbReference type="Gene3D" id="1.10.10.60">
    <property type="entry name" value="Homeodomain-like"/>
    <property type="match status" value="1"/>
</dbReference>
<protein>
    <submittedName>
        <fullName evidence="7">AraC family transcriptional regulator</fullName>
    </submittedName>
</protein>
<evidence type="ECO:0000256" key="3">
    <source>
        <dbReference type="ARBA" id="ARBA00023163"/>
    </source>
</evidence>
<dbReference type="InterPro" id="IPR050204">
    <property type="entry name" value="AraC_XylS_family_regulators"/>
</dbReference>
<accession>A0A2M8MCC1</accession>
<dbReference type="GO" id="GO:0003700">
    <property type="term" value="F:DNA-binding transcription factor activity"/>
    <property type="evidence" value="ECO:0007669"/>
    <property type="project" value="InterPro"/>
</dbReference>
<feature type="region of interest" description="Disordered" evidence="4">
    <location>
        <begin position="254"/>
        <end position="281"/>
    </location>
</feature>
<reference evidence="7 8" key="1">
    <citation type="submission" date="2017-11" db="EMBL/GenBank/DDBJ databases">
        <title>Streptomyces carmine sp. nov., a novel actinomycete isolated from Sophora alopecuroides in Xinjiang, China.</title>
        <authorList>
            <person name="Wang Y."/>
            <person name="Luo X."/>
            <person name="Wan C."/>
            <person name="Zhang L."/>
        </authorList>
    </citation>
    <scope>NUCLEOTIDE SEQUENCE [LARGE SCALE GENOMIC DNA]</scope>
    <source>
        <strain evidence="7 8">TRM SA0054</strain>
    </source>
</reference>
<dbReference type="InterPro" id="IPR003313">
    <property type="entry name" value="AraC-bd"/>
</dbReference>
<dbReference type="SUPFAM" id="SSF46689">
    <property type="entry name" value="Homeodomain-like"/>
    <property type="match status" value="2"/>
</dbReference>
<dbReference type="PROSITE" id="PS01124">
    <property type="entry name" value="HTH_ARAC_FAMILY_2"/>
    <property type="match status" value="1"/>
</dbReference>
<keyword evidence="2" id="KW-0238">DNA-binding</keyword>
<dbReference type="InterPro" id="IPR009057">
    <property type="entry name" value="Homeodomain-like_sf"/>
</dbReference>
<dbReference type="Pfam" id="PF02311">
    <property type="entry name" value="AraC_binding"/>
    <property type="match status" value="1"/>
</dbReference>
<dbReference type="SUPFAM" id="SSF51215">
    <property type="entry name" value="Regulatory protein AraC"/>
    <property type="match status" value="1"/>
</dbReference>
<dbReference type="EMBL" id="PGGW01000038">
    <property type="protein sequence ID" value="PJE98049.1"/>
    <property type="molecule type" value="Genomic_DNA"/>
</dbReference>
<dbReference type="PANTHER" id="PTHR46796:SF2">
    <property type="entry name" value="TRANSCRIPTIONAL REGULATORY PROTEIN"/>
    <property type="match status" value="1"/>
</dbReference>
<evidence type="ECO:0000256" key="4">
    <source>
        <dbReference type="SAM" id="MobiDB-lite"/>
    </source>
</evidence>
<dbReference type="Pfam" id="PF12833">
    <property type="entry name" value="HTH_18"/>
    <property type="match status" value="1"/>
</dbReference>
<dbReference type="AlphaFoldDB" id="A0A2M8MCC1"/>
<evidence type="ECO:0000259" key="5">
    <source>
        <dbReference type="PROSITE" id="PS01124"/>
    </source>
</evidence>